<evidence type="ECO:0000259" key="1">
    <source>
        <dbReference type="Pfam" id="PF13946"/>
    </source>
</evidence>
<dbReference type="KEGG" id="knv:Pan216_34030"/>
<proteinExistence type="predicted"/>
<dbReference type="RefSeq" id="WP_419192604.1">
    <property type="nucleotide sequence ID" value="NZ_CP036279.1"/>
</dbReference>
<dbReference type="InterPro" id="IPR038255">
    <property type="entry name" value="PBS_linker_sf"/>
</dbReference>
<dbReference type="Proteomes" id="UP000317093">
    <property type="component" value="Chromosome"/>
</dbReference>
<dbReference type="AlphaFoldDB" id="A0A518B6E6"/>
<sequence length="224" mass="24127">MSGIRFEQLENRIVPTNTQFVEAQYVLFLGREGSSTEVATYVAALDAGQVSRSDVSGTFATSAEFFTRYLEDAYVDLLLREASQGDINAWLGGLVEGTSSMQDVTAAICASQEYFQTRGNNDAELYLDSVATDLLGRPADATLEAAFLPLADAGNLTAVADGIEFSLERAYDIVDGIFVEFLGREADDTAKDSWTPVVQNNGTNIAAALVAASEEAFLRDSLLF</sequence>
<dbReference type="Pfam" id="PF13946">
    <property type="entry name" value="DUF4214"/>
    <property type="match status" value="1"/>
</dbReference>
<dbReference type="EMBL" id="CP036279">
    <property type="protein sequence ID" value="QDU62536.1"/>
    <property type="molecule type" value="Genomic_DNA"/>
</dbReference>
<evidence type="ECO:0000313" key="2">
    <source>
        <dbReference type="EMBL" id="QDU62536.1"/>
    </source>
</evidence>
<organism evidence="2 3">
    <name type="scientific">Kolteria novifilia</name>
    <dbReference type="NCBI Taxonomy" id="2527975"/>
    <lineage>
        <taxon>Bacteria</taxon>
        <taxon>Pseudomonadati</taxon>
        <taxon>Planctomycetota</taxon>
        <taxon>Planctomycetia</taxon>
        <taxon>Kolteriales</taxon>
        <taxon>Kolteriaceae</taxon>
        <taxon>Kolteria</taxon>
    </lineage>
</organism>
<dbReference type="Gene3D" id="1.10.3130.20">
    <property type="entry name" value="Phycobilisome linker domain"/>
    <property type="match status" value="1"/>
</dbReference>
<protein>
    <recommendedName>
        <fullName evidence="1">DUF4214 domain-containing protein</fullName>
    </recommendedName>
</protein>
<feature type="domain" description="DUF4214" evidence="1">
    <location>
        <begin position="15"/>
        <end position="68"/>
    </location>
</feature>
<dbReference type="InterPro" id="IPR025282">
    <property type="entry name" value="DUF4214"/>
</dbReference>
<reference evidence="2 3" key="1">
    <citation type="submission" date="2019-02" db="EMBL/GenBank/DDBJ databases">
        <title>Deep-cultivation of Planctomycetes and their phenomic and genomic characterization uncovers novel biology.</title>
        <authorList>
            <person name="Wiegand S."/>
            <person name="Jogler M."/>
            <person name="Boedeker C."/>
            <person name="Pinto D."/>
            <person name="Vollmers J."/>
            <person name="Rivas-Marin E."/>
            <person name="Kohn T."/>
            <person name="Peeters S.H."/>
            <person name="Heuer A."/>
            <person name="Rast P."/>
            <person name="Oberbeckmann S."/>
            <person name="Bunk B."/>
            <person name="Jeske O."/>
            <person name="Meyerdierks A."/>
            <person name="Storesund J.E."/>
            <person name="Kallscheuer N."/>
            <person name="Luecker S."/>
            <person name="Lage O.M."/>
            <person name="Pohl T."/>
            <person name="Merkel B.J."/>
            <person name="Hornburger P."/>
            <person name="Mueller R.-W."/>
            <person name="Bruemmer F."/>
            <person name="Labrenz M."/>
            <person name="Spormann A.M."/>
            <person name="Op den Camp H."/>
            <person name="Overmann J."/>
            <person name="Amann R."/>
            <person name="Jetten M.S.M."/>
            <person name="Mascher T."/>
            <person name="Medema M.H."/>
            <person name="Devos D.P."/>
            <person name="Kaster A.-K."/>
            <person name="Ovreas L."/>
            <person name="Rohde M."/>
            <person name="Galperin M.Y."/>
            <person name="Jogler C."/>
        </authorList>
    </citation>
    <scope>NUCLEOTIDE SEQUENCE [LARGE SCALE GENOMIC DNA]</scope>
    <source>
        <strain evidence="2 3">Pan216</strain>
    </source>
</reference>
<evidence type="ECO:0000313" key="3">
    <source>
        <dbReference type="Proteomes" id="UP000317093"/>
    </source>
</evidence>
<gene>
    <name evidence="2" type="ORF">Pan216_34030</name>
</gene>
<keyword evidence="3" id="KW-1185">Reference proteome</keyword>
<name>A0A518B6E6_9BACT</name>
<accession>A0A518B6E6</accession>